<reference evidence="1" key="1">
    <citation type="submission" date="2006-01" db="EMBL/GenBank/DDBJ databases">
        <authorList>
            <person name="Lindblad-Toh K."/>
            <person name="Mauceli E."/>
            <person name="Grabherr M."/>
            <person name="Chang J.L."/>
            <person name="Lander E.S."/>
        </authorList>
    </citation>
    <scope>NUCLEOTIDE SEQUENCE [LARGE SCALE GENOMIC DNA]</scope>
</reference>
<dbReference type="InterPro" id="IPR036179">
    <property type="entry name" value="Ig-like_dom_sf"/>
</dbReference>
<dbReference type="InParanoid" id="G3Q9U4"/>
<name>G3Q9U4_GASAC</name>
<reference evidence="1" key="2">
    <citation type="submission" date="2024-04" db="UniProtKB">
        <authorList>
            <consortium name="Ensembl"/>
        </authorList>
    </citation>
    <scope>IDENTIFICATION</scope>
</reference>
<organism evidence="1">
    <name type="scientific">Gasterosteus aculeatus</name>
    <name type="common">Three-spined stickleback</name>
    <dbReference type="NCBI Taxonomy" id="69293"/>
    <lineage>
        <taxon>Eukaryota</taxon>
        <taxon>Metazoa</taxon>
        <taxon>Chordata</taxon>
        <taxon>Craniata</taxon>
        <taxon>Vertebrata</taxon>
        <taxon>Euteleostomi</taxon>
        <taxon>Actinopterygii</taxon>
        <taxon>Neopterygii</taxon>
        <taxon>Teleostei</taxon>
        <taxon>Neoteleostei</taxon>
        <taxon>Acanthomorphata</taxon>
        <taxon>Eupercaria</taxon>
        <taxon>Perciformes</taxon>
        <taxon>Cottioidei</taxon>
        <taxon>Gasterosteales</taxon>
        <taxon>Gasterosteidae</taxon>
        <taxon>Gasterosteus</taxon>
    </lineage>
</organism>
<accession>G3Q9U4</accession>
<sequence>PLGAHGVREEPQFVTARAGENVILGCDVSHPLNGQPYVVEWFKYGMPIPFFINFRFYPPHVDPEYAVRLAHDSASASLRRGAA</sequence>
<dbReference type="STRING" id="69293.ENSGACP00000026660"/>
<evidence type="ECO:0008006" key="2">
    <source>
        <dbReference type="Google" id="ProtNLM"/>
    </source>
</evidence>
<dbReference type="InterPro" id="IPR013783">
    <property type="entry name" value="Ig-like_fold"/>
</dbReference>
<dbReference type="Gene3D" id="2.60.40.10">
    <property type="entry name" value="Immunoglobulins"/>
    <property type="match status" value="1"/>
</dbReference>
<evidence type="ECO:0000313" key="1">
    <source>
        <dbReference type="Ensembl" id="ENSGACP00000026660.1"/>
    </source>
</evidence>
<dbReference type="AlphaFoldDB" id="G3Q9U4"/>
<dbReference type="Ensembl" id="ENSGACT00000026712.1">
    <property type="protein sequence ID" value="ENSGACP00000026660.1"/>
    <property type="gene ID" value="ENSGACG00000020184.1"/>
</dbReference>
<dbReference type="eggNOG" id="KOG3510">
    <property type="taxonomic scope" value="Eukaryota"/>
</dbReference>
<dbReference type="Bgee" id="ENSGACG00000020184">
    <property type="expression patterns" value="Expressed in camera-type eye"/>
</dbReference>
<dbReference type="SUPFAM" id="SSF48726">
    <property type="entry name" value="Immunoglobulin"/>
    <property type="match status" value="1"/>
</dbReference>
<protein>
    <recommendedName>
        <fullName evidence="2">Ig-like domain-containing protein</fullName>
    </recommendedName>
</protein>
<proteinExistence type="predicted"/>